<gene>
    <name evidence="1" type="ORF">NI17_010460</name>
</gene>
<organism evidence="1 2">
    <name type="scientific">Thermobifida halotolerans</name>
    <dbReference type="NCBI Taxonomy" id="483545"/>
    <lineage>
        <taxon>Bacteria</taxon>
        <taxon>Bacillati</taxon>
        <taxon>Actinomycetota</taxon>
        <taxon>Actinomycetes</taxon>
        <taxon>Streptosporangiales</taxon>
        <taxon>Nocardiopsidaceae</taxon>
        <taxon>Thermobifida</taxon>
    </lineage>
</organism>
<dbReference type="OrthoDB" id="4869119at2"/>
<dbReference type="RefSeq" id="WP_068693505.1">
    <property type="nucleotide sequence ID" value="NZ_CP063196.1"/>
</dbReference>
<dbReference type="Proteomes" id="UP000265719">
    <property type="component" value="Chromosome"/>
</dbReference>
<dbReference type="InterPro" id="IPR012495">
    <property type="entry name" value="TadE-like_dom"/>
</dbReference>
<keyword evidence="2" id="KW-1185">Reference proteome</keyword>
<dbReference type="AlphaFoldDB" id="A0A399FVL5"/>
<sequence length="140" mass="14638">MNPRDSGNATLELAAMATALLLIVGLLVVAGRVQVSRHAVEEAARDAAREASIARTATTARTNAHAAAERTLDAQGLRCTSLHVTVDTTDFTQPPGRPGQVAATVTCRIDTSGLALPALSPRTATATVHSPLDTYRERTP</sequence>
<dbReference type="EMBL" id="CP063196">
    <property type="protein sequence ID" value="UOE21484.1"/>
    <property type="molecule type" value="Genomic_DNA"/>
</dbReference>
<protein>
    <submittedName>
        <fullName evidence="1">Pilus assembly protein</fullName>
    </submittedName>
</protein>
<dbReference type="KEGG" id="thao:NI17_010460"/>
<proteinExistence type="predicted"/>
<reference evidence="1" key="1">
    <citation type="submission" date="2020-10" db="EMBL/GenBank/DDBJ databases">
        <title>De novo genome project of the cellulose decomposer Thermobifida halotolerans type strain.</title>
        <authorList>
            <person name="Nagy I."/>
            <person name="Horvath B."/>
            <person name="Kukolya J."/>
            <person name="Nagy I."/>
            <person name="Orsini M."/>
        </authorList>
    </citation>
    <scope>NUCLEOTIDE SEQUENCE</scope>
    <source>
        <strain evidence="1">DSM 44931</strain>
    </source>
</reference>
<accession>A0A399FVL5</accession>
<name>A0A399FVL5_9ACTN</name>
<evidence type="ECO:0000313" key="1">
    <source>
        <dbReference type="EMBL" id="UOE21484.1"/>
    </source>
</evidence>
<evidence type="ECO:0000313" key="2">
    <source>
        <dbReference type="Proteomes" id="UP000265719"/>
    </source>
</evidence>
<dbReference type="Pfam" id="PF07811">
    <property type="entry name" value="TadE"/>
    <property type="match status" value="1"/>
</dbReference>